<comment type="caution">
    <text evidence="4">The sequence shown here is derived from an EMBL/GenBank/DDBJ whole genome shotgun (WGS) entry which is preliminary data.</text>
</comment>
<proteinExistence type="predicted"/>
<evidence type="ECO:0000256" key="1">
    <source>
        <dbReference type="ARBA" id="ARBA00047974"/>
    </source>
</evidence>
<feature type="domain" description="DhaK" evidence="3">
    <location>
        <begin position="20"/>
        <end position="217"/>
    </location>
</feature>
<dbReference type="PANTHER" id="PTHR28629:SF4">
    <property type="entry name" value="TRIOKINASE_FMN CYCLASE"/>
    <property type="match status" value="1"/>
</dbReference>
<dbReference type="GO" id="GO:0005829">
    <property type="term" value="C:cytosol"/>
    <property type="evidence" value="ECO:0007669"/>
    <property type="project" value="TreeGrafter"/>
</dbReference>
<gene>
    <name evidence="4" type="ORF">HPB52_020616</name>
</gene>
<dbReference type="InterPro" id="IPR004006">
    <property type="entry name" value="DhaK_dom"/>
</dbReference>
<evidence type="ECO:0000313" key="5">
    <source>
        <dbReference type="Proteomes" id="UP000821837"/>
    </source>
</evidence>
<reference evidence="4" key="2">
    <citation type="submission" date="2021-09" db="EMBL/GenBank/DDBJ databases">
        <authorList>
            <person name="Jia N."/>
            <person name="Wang J."/>
            <person name="Shi W."/>
            <person name="Du L."/>
            <person name="Sun Y."/>
            <person name="Zhan W."/>
            <person name="Jiang J."/>
            <person name="Wang Q."/>
            <person name="Zhang B."/>
            <person name="Ji P."/>
            <person name="Sakyi L.B."/>
            <person name="Cui X."/>
            <person name="Yuan T."/>
            <person name="Jiang B."/>
            <person name="Yang W."/>
            <person name="Lam T.T.-Y."/>
            <person name="Chang Q."/>
            <person name="Ding S."/>
            <person name="Wang X."/>
            <person name="Zhu J."/>
            <person name="Ruan X."/>
            <person name="Zhao L."/>
            <person name="Wei J."/>
            <person name="Que T."/>
            <person name="Du C."/>
            <person name="Cheng J."/>
            <person name="Dai P."/>
            <person name="Han X."/>
            <person name="Huang E."/>
            <person name="Gao Y."/>
            <person name="Liu J."/>
            <person name="Shao H."/>
            <person name="Ye R."/>
            <person name="Li L."/>
            <person name="Wei W."/>
            <person name="Wang X."/>
            <person name="Wang C."/>
            <person name="Huo Q."/>
            <person name="Li W."/>
            <person name="Guo W."/>
            <person name="Chen H."/>
            <person name="Chen S."/>
            <person name="Zhou L."/>
            <person name="Zhou L."/>
            <person name="Ni X."/>
            <person name="Tian J."/>
            <person name="Zhou Y."/>
            <person name="Sheng Y."/>
            <person name="Liu T."/>
            <person name="Pan Y."/>
            <person name="Xia L."/>
            <person name="Li J."/>
            <person name="Zhao F."/>
            <person name="Cao W."/>
        </authorList>
    </citation>
    <scope>NUCLEOTIDE SEQUENCE</scope>
    <source>
        <strain evidence="4">Rsan-2018</strain>
        <tissue evidence="4">Larvae</tissue>
    </source>
</reference>
<organism evidence="4 5">
    <name type="scientific">Rhipicephalus sanguineus</name>
    <name type="common">Brown dog tick</name>
    <name type="synonym">Ixodes sanguineus</name>
    <dbReference type="NCBI Taxonomy" id="34632"/>
    <lineage>
        <taxon>Eukaryota</taxon>
        <taxon>Metazoa</taxon>
        <taxon>Ecdysozoa</taxon>
        <taxon>Arthropoda</taxon>
        <taxon>Chelicerata</taxon>
        <taxon>Arachnida</taxon>
        <taxon>Acari</taxon>
        <taxon>Parasitiformes</taxon>
        <taxon>Ixodida</taxon>
        <taxon>Ixodoidea</taxon>
        <taxon>Ixodidae</taxon>
        <taxon>Rhipicephalinae</taxon>
        <taxon>Rhipicephalus</taxon>
        <taxon>Rhipicephalus</taxon>
    </lineage>
</organism>
<dbReference type="VEuPathDB" id="VectorBase:RSAN_055975"/>
<dbReference type="SUPFAM" id="SSF82549">
    <property type="entry name" value="DAK1/DegV-like"/>
    <property type="match status" value="1"/>
</dbReference>
<accession>A0A9D4PH46</accession>
<reference evidence="4" key="1">
    <citation type="journal article" date="2020" name="Cell">
        <title>Large-Scale Comparative Analyses of Tick Genomes Elucidate Their Genetic Diversity and Vector Capacities.</title>
        <authorList>
            <consortium name="Tick Genome and Microbiome Consortium (TIGMIC)"/>
            <person name="Jia N."/>
            <person name="Wang J."/>
            <person name="Shi W."/>
            <person name="Du L."/>
            <person name="Sun Y."/>
            <person name="Zhan W."/>
            <person name="Jiang J.F."/>
            <person name="Wang Q."/>
            <person name="Zhang B."/>
            <person name="Ji P."/>
            <person name="Bell-Sakyi L."/>
            <person name="Cui X.M."/>
            <person name="Yuan T.T."/>
            <person name="Jiang B.G."/>
            <person name="Yang W.F."/>
            <person name="Lam T.T."/>
            <person name="Chang Q.C."/>
            <person name="Ding S.J."/>
            <person name="Wang X.J."/>
            <person name="Zhu J.G."/>
            <person name="Ruan X.D."/>
            <person name="Zhao L."/>
            <person name="Wei J.T."/>
            <person name="Ye R.Z."/>
            <person name="Que T.C."/>
            <person name="Du C.H."/>
            <person name="Zhou Y.H."/>
            <person name="Cheng J.X."/>
            <person name="Dai P.F."/>
            <person name="Guo W.B."/>
            <person name="Han X.H."/>
            <person name="Huang E.J."/>
            <person name="Li L.F."/>
            <person name="Wei W."/>
            <person name="Gao Y.C."/>
            <person name="Liu J.Z."/>
            <person name="Shao H.Z."/>
            <person name="Wang X."/>
            <person name="Wang C.C."/>
            <person name="Yang T.C."/>
            <person name="Huo Q.B."/>
            <person name="Li W."/>
            <person name="Chen H.Y."/>
            <person name="Chen S.E."/>
            <person name="Zhou L.G."/>
            <person name="Ni X.B."/>
            <person name="Tian J.H."/>
            <person name="Sheng Y."/>
            <person name="Liu T."/>
            <person name="Pan Y.S."/>
            <person name="Xia L.Y."/>
            <person name="Li J."/>
            <person name="Zhao F."/>
            <person name="Cao W.C."/>
        </authorList>
    </citation>
    <scope>NUCLEOTIDE SEQUENCE</scope>
    <source>
        <strain evidence="4">Rsan-2018</strain>
    </source>
</reference>
<name>A0A9D4PH46_RHISA</name>
<protein>
    <recommendedName>
        <fullName evidence="3">DhaK domain-containing protein</fullName>
    </recommendedName>
</protein>
<keyword evidence="5" id="KW-1185">Reference proteome</keyword>
<comment type="catalytic activity">
    <reaction evidence="2">
        <text>dihydroxyacetone + ATP = dihydroxyacetone phosphate + ADP + H(+)</text>
        <dbReference type="Rhea" id="RHEA:15773"/>
        <dbReference type="ChEBI" id="CHEBI:15378"/>
        <dbReference type="ChEBI" id="CHEBI:16016"/>
        <dbReference type="ChEBI" id="CHEBI:30616"/>
        <dbReference type="ChEBI" id="CHEBI:57642"/>
        <dbReference type="ChEBI" id="CHEBI:456216"/>
        <dbReference type="EC" id="2.7.1.29"/>
    </reaction>
</comment>
<dbReference type="Gene3D" id="3.30.1180.20">
    <property type="entry name" value="Dihydroxyacetone kinase, domain 2"/>
    <property type="match status" value="1"/>
</dbReference>
<dbReference type="InterPro" id="IPR050861">
    <property type="entry name" value="Dihydroxyacetone_Kinase"/>
</dbReference>
<dbReference type="GO" id="GO:0050354">
    <property type="term" value="F:triokinase activity"/>
    <property type="evidence" value="ECO:0007669"/>
    <property type="project" value="UniProtKB-EC"/>
</dbReference>
<dbReference type="Pfam" id="PF02733">
    <property type="entry name" value="Dak1"/>
    <property type="match status" value="1"/>
</dbReference>
<dbReference type="Gene3D" id="3.40.50.10440">
    <property type="entry name" value="Dihydroxyacetone kinase, domain 1"/>
    <property type="match status" value="2"/>
</dbReference>
<comment type="catalytic activity">
    <reaction evidence="1">
        <text>D-glyceraldehyde + ATP = D-glyceraldehyde 3-phosphate + ADP + H(+)</text>
        <dbReference type="Rhea" id="RHEA:13941"/>
        <dbReference type="ChEBI" id="CHEBI:15378"/>
        <dbReference type="ChEBI" id="CHEBI:17378"/>
        <dbReference type="ChEBI" id="CHEBI:30616"/>
        <dbReference type="ChEBI" id="CHEBI:59776"/>
        <dbReference type="ChEBI" id="CHEBI:456216"/>
        <dbReference type="EC" id="2.7.1.28"/>
    </reaction>
</comment>
<dbReference type="Proteomes" id="UP000821837">
    <property type="component" value="Chromosome 8"/>
</dbReference>
<evidence type="ECO:0000256" key="2">
    <source>
        <dbReference type="ARBA" id="ARBA00048898"/>
    </source>
</evidence>
<dbReference type="AlphaFoldDB" id="A0A9D4PH46"/>
<dbReference type="PROSITE" id="PS51481">
    <property type="entry name" value="DHAK"/>
    <property type="match status" value="1"/>
</dbReference>
<dbReference type="PANTHER" id="PTHR28629">
    <property type="entry name" value="TRIOKINASE/FMN CYCLASE"/>
    <property type="match status" value="1"/>
</dbReference>
<dbReference type="GO" id="GO:0019563">
    <property type="term" value="P:glycerol catabolic process"/>
    <property type="evidence" value="ECO:0007669"/>
    <property type="project" value="TreeGrafter"/>
</dbReference>
<dbReference type="GO" id="GO:0004371">
    <property type="term" value="F:glycerone kinase activity"/>
    <property type="evidence" value="ECO:0007669"/>
    <property type="project" value="UniProtKB-EC"/>
</dbReference>
<sequence length="217" mass="22604">MSRKGEAGIRGSARPKFINAPETCVADSLAGFVAVNTAVRLLRDSGALVRHDYEQLAEEGKVALLSGGGSGHEPGFSGFIGEGLLTAAVAGPVYTSPFSDNILGAIRTKAITEGIRAEMVLIAEDTALAHTHPSTGRRGLCGSVFMMKARGTIAGAMAEEKKNLDEIKAFVQAKKHNMGTITVALTPCSLPGRDELLFNLPAGKMELGMGTHPASAD</sequence>
<evidence type="ECO:0000259" key="3">
    <source>
        <dbReference type="PROSITE" id="PS51481"/>
    </source>
</evidence>
<dbReference type="EMBL" id="JABSTV010001254">
    <property type="protein sequence ID" value="KAH7940062.1"/>
    <property type="molecule type" value="Genomic_DNA"/>
</dbReference>
<evidence type="ECO:0000313" key="4">
    <source>
        <dbReference type="EMBL" id="KAH7940062.1"/>
    </source>
</evidence>